<feature type="domain" description="Methyltransferase small" evidence="3">
    <location>
        <begin position="42"/>
        <end position="137"/>
    </location>
</feature>
<keyword evidence="1 4" id="KW-0808">Transferase</keyword>
<proteinExistence type="predicted"/>
<evidence type="ECO:0000313" key="4">
    <source>
        <dbReference type="EMBL" id="MEQ7155819.1"/>
    </source>
</evidence>
<dbReference type="InterPro" id="IPR050210">
    <property type="entry name" value="tRNA_Adenine-N(6)_MTase"/>
</dbReference>
<keyword evidence="5" id="KW-1185">Reference proteome</keyword>
<reference evidence="4 5" key="1">
    <citation type="submission" date="2024-06" db="EMBL/GenBank/DDBJ databases">
        <title>Brevundimonas sp. C11.</title>
        <authorList>
            <person name="Maltman C."/>
        </authorList>
    </citation>
    <scope>NUCLEOTIDE SEQUENCE [LARGE SCALE GENOMIC DNA]</scope>
    <source>
        <strain evidence="4 5">C11</strain>
    </source>
</reference>
<evidence type="ECO:0000256" key="1">
    <source>
        <dbReference type="ARBA" id="ARBA00022603"/>
    </source>
</evidence>
<name>A0ABV1NQD2_9CAUL</name>
<evidence type="ECO:0000256" key="2">
    <source>
        <dbReference type="ARBA" id="ARBA00022691"/>
    </source>
</evidence>
<dbReference type="PANTHER" id="PTHR47739">
    <property type="entry name" value="TRNA1(VAL) (ADENINE(37)-N6)-METHYLTRANSFERASE"/>
    <property type="match status" value="1"/>
</dbReference>
<dbReference type="Gene3D" id="3.40.50.150">
    <property type="entry name" value="Vaccinia Virus protein VP39"/>
    <property type="match status" value="1"/>
</dbReference>
<dbReference type="Pfam" id="PF05175">
    <property type="entry name" value="MTS"/>
    <property type="match status" value="1"/>
</dbReference>
<keyword evidence="2" id="KW-0949">S-adenosyl-L-methionine</keyword>
<dbReference type="CDD" id="cd02440">
    <property type="entry name" value="AdoMet_MTases"/>
    <property type="match status" value="1"/>
</dbReference>
<dbReference type="RefSeq" id="WP_349684973.1">
    <property type="nucleotide sequence ID" value="NZ_JBEGDD010000009.1"/>
</dbReference>
<evidence type="ECO:0000259" key="3">
    <source>
        <dbReference type="Pfam" id="PF05175"/>
    </source>
</evidence>
<dbReference type="GO" id="GO:0032259">
    <property type="term" value="P:methylation"/>
    <property type="evidence" value="ECO:0007669"/>
    <property type="project" value="UniProtKB-KW"/>
</dbReference>
<organism evidence="4 5">
    <name type="scientific">Brevundimonas aurifodinae</name>
    <dbReference type="NCBI Taxonomy" id="1508312"/>
    <lineage>
        <taxon>Bacteria</taxon>
        <taxon>Pseudomonadati</taxon>
        <taxon>Pseudomonadota</taxon>
        <taxon>Alphaproteobacteria</taxon>
        <taxon>Caulobacterales</taxon>
        <taxon>Caulobacteraceae</taxon>
        <taxon>Brevundimonas</taxon>
    </lineage>
</organism>
<dbReference type="GO" id="GO:0008168">
    <property type="term" value="F:methyltransferase activity"/>
    <property type="evidence" value="ECO:0007669"/>
    <property type="project" value="UniProtKB-KW"/>
</dbReference>
<comment type="caution">
    <text evidence="4">The sequence shown here is derived from an EMBL/GenBank/DDBJ whole genome shotgun (WGS) entry which is preliminary data.</text>
</comment>
<accession>A0ABV1NQD2</accession>
<dbReference type="InterPro" id="IPR029063">
    <property type="entry name" value="SAM-dependent_MTases_sf"/>
</dbReference>
<sequence>MTVASPPPEGAEPKTEPTENALLGGRVRLLQPARGYRAGMDAALLAATVAAKPGETVLEAGCGAGAVLTQIAARRAGVALTGIERDAVAAELARRNAVLNGWAERMTVIEGDVGRGFKALGLPRADWGVSNPPYFDDAGALRAPSPARRGAWIADDGLAAWVGFLTDGVKDGGRVVVIHRADRLADLLALFGGRCGSFAIRPVQPFADEPAKRVLVQAVRGGRAPLRLLPALILHDRSGAKHTAEAEAILTGEAGLDS</sequence>
<gene>
    <name evidence="4" type="ORF">ABN401_11415</name>
</gene>
<dbReference type="PANTHER" id="PTHR47739:SF1">
    <property type="entry name" value="TRNA1(VAL) (ADENINE(37)-N6)-METHYLTRANSFERASE"/>
    <property type="match status" value="1"/>
</dbReference>
<protein>
    <submittedName>
        <fullName evidence="4">Methyltransferase</fullName>
    </submittedName>
</protein>
<dbReference type="EMBL" id="JBEGDD010000009">
    <property type="protein sequence ID" value="MEQ7155819.1"/>
    <property type="molecule type" value="Genomic_DNA"/>
</dbReference>
<dbReference type="InterPro" id="IPR007848">
    <property type="entry name" value="Small_mtfrase_dom"/>
</dbReference>
<dbReference type="SUPFAM" id="SSF53335">
    <property type="entry name" value="S-adenosyl-L-methionine-dependent methyltransferases"/>
    <property type="match status" value="1"/>
</dbReference>
<dbReference type="Proteomes" id="UP001445732">
    <property type="component" value="Unassembled WGS sequence"/>
</dbReference>
<evidence type="ECO:0000313" key="5">
    <source>
        <dbReference type="Proteomes" id="UP001445732"/>
    </source>
</evidence>
<keyword evidence="1 4" id="KW-0489">Methyltransferase</keyword>